<evidence type="ECO:0000313" key="4">
    <source>
        <dbReference type="Proteomes" id="UP001500751"/>
    </source>
</evidence>
<proteinExistence type="predicted"/>
<feature type="compositionally biased region" description="Low complexity" evidence="1">
    <location>
        <begin position="86"/>
        <end position="104"/>
    </location>
</feature>
<evidence type="ECO:0000256" key="2">
    <source>
        <dbReference type="SAM" id="SignalP"/>
    </source>
</evidence>
<feature type="signal peptide" evidence="2">
    <location>
        <begin position="1"/>
        <end position="27"/>
    </location>
</feature>
<name>A0ABP5F9A0_9ACTN</name>
<accession>A0ABP5F9A0</accession>
<feature type="region of interest" description="Disordered" evidence="1">
    <location>
        <begin position="82"/>
        <end position="104"/>
    </location>
</feature>
<dbReference type="Proteomes" id="UP001500751">
    <property type="component" value="Unassembled WGS sequence"/>
</dbReference>
<keyword evidence="2" id="KW-0732">Signal</keyword>
<evidence type="ECO:0000313" key="3">
    <source>
        <dbReference type="EMBL" id="GAA2018088.1"/>
    </source>
</evidence>
<protein>
    <submittedName>
        <fullName evidence="3">Uncharacterized protein</fullName>
    </submittedName>
</protein>
<feature type="chain" id="PRO_5046886105" evidence="2">
    <location>
        <begin position="28"/>
        <end position="104"/>
    </location>
</feature>
<dbReference type="RefSeq" id="WP_344664547.1">
    <property type="nucleotide sequence ID" value="NZ_BAAAQN010000005.1"/>
</dbReference>
<keyword evidence="4" id="KW-1185">Reference proteome</keyword>
<gene>
    <name evidence="3" type="ORF">GCM10009839_12710</name>
</gene>
<sequence length="104" mass="10825">MKRISAPVATLAAGLIIISGASTQASAATRGTAPAQQVQQVQHQPQAQYVIHDATFIHHMNGGPDAAPVQRQFTVRPATFIHHMDAPGPDATTPAAQAQPTLTA</sequence>
<dbReference type="EMBL" id="BAAAQN010000005">
    <property type="protein sequence ID" value="GAA2018088.1"/>
    <property type="molecule type" value="Genomic_DNA"/>
</dbReference>
<organism evidence="3 4">
    <name type="scientific">Catenulispora yoronensis</name>
    <dbReference type="NCBI Taxonomy" id="450799"/>
    <lineage>
        <taxon>Bacteria</taxon>
        <taxon>Bacillati</taxon>
        <taxon>Actinomycetota</taxon>
        <taxon>Actinomycetes</taxon>
        <taxon>Catenulisporales</taxon>
        <taxon>Catenulisporaceae</taxon>
        <taxon>Catenulispora</taxon>
    </lineage>
</organism>
<evidence type="ECO:0000256" key="1">
    <source>
        <dbReference type="SAM" id="MobiDB-lite"/>
    </source>
</evidence>
<comment type="caution">
    <text evidence="3">The sequence shown here is derived from an EMBL/GenBank/DDBJ whole genome shotgun (WGS) entry which is preliminary data.</text>
</comment>
<reference evidence="4" key="1">
    <citation type="journal article" date="2019" name="Int. J. Syst. Evol. Microbiol.">
        <title>The Global Catalogue of Microorganisms (GCM) 10K type strain sequencing project: providing services to taxonomists for standard genome sequencing and annotation.</title>
        <authorList>
            <consortium name="The Broad Institute Genomics Platform"/>
            <consortium name="The Broad Institute Genome Sequencing Center for Infectious Disease"/>
            <person name="Wu L."/>
            <person name="Ma J."/>
        </authorList>
    </citation>
    <scope>NUCLEOTIDE SEQUENCE [LARGE SCALE GENOMIC DNA]</scope>
    <source>
        <strain evidence="4">JCM 16014</strain>
    </source>
</reference>